<organism evidence="7 8">
    <name type="scientific">Marinihelvus fidelis</name>
    <dbReference type="NCBI Taxonomy" id="2613842"/>
    <lineage>
        <taxon>Bacteria</taxon>
        <taxon>Pseudomonadati</taxon>
        <taxon>Pseudomonadota</taxon>
        <taxon>Gammaproteobacteria</taxon>
        <taxon>Chromatiales</taxon>
        <taxon>Wenzhouxiangellaceae</taxon>
        <taxon>Marinihelvus</taxon>
    </lineage>
</organism>
<comment type="subcellular location">
    <subcellularLocation>
        <location evidence="6">Cytoplasm</location>
    </subcellularLocation>
</comment>
<dbReference type="EC" id="2.1.1.-" evidence="6"/>
<dbReference type="InterPro" id="IPR050078">
    <property type="entry name" value="Ribosomal_L11_MeTrfase_PrmA"/>
</dbReference>
<feature type="binding site" evidence="6">
    <location>
        <position position="182"/>
    </location>
    <ligand>
        <name>S-adenosyl-L-methionine</name>
        <dbReference type="ChEBI" id="CHEBI:59789"/>
    </ligand>
</feature>
<keyword evidence="2 6" id="KW-0963">Cytoplasm</keyword>
<dbReference type="Pfam" id="PF06325">
    <property type="entry name" value="PrmA"/>
    <property type="match status" value="1"/>
</dbReference>
<evidence type="ECO:0000313" key="8">
    <source>
        <dbReference type="Proteomes" id="UP000325372"/>
    </source>
</evidence>
<dbReference type="EMBL" id="VYXP01000005">
    <property type="protein sequence ID" value="KAA9131704.1"/>
    <property type="molecule type" value="Genomic_DNA"/>
</dbReference>
<sequence>MEVAVRTGKARADLVESLLLGQGALAVTLSDSGDQPLLEPGVGETPLWDDVVMIGLFNGDIDAQRVRAALSLLVDPNTVSVREVRDQAWERAWMDRFKPMRFGERLWIVPHGMDAPEPDADIVRLDPGLAFGTGTHATTRLCLEWLDAADVNGRDVLDYGCGSGVLGIAAAIVGARHVRCIDNDPQAVTATADNAERNGIADRLDVSQGQTPGEGQADIVISNILAGILQRLAPELAASVRPGGALVLAGVLDDQADSVIAAFGEHGIDLAVANSVDGWVRLEGVRA</sequence>
<dbReference type="PANTHER" id="PTHR43648">
    <property type="entry name" value="ELECTRON TRANSFER FLAVOPROTEIN BETA SUBUNIT LYSINE METHYLTRANSFERASE"/>
    <property type="match status" value="1"/>
</dbReference>
<gene>
    <name evidence="6 7" type="primary">prmA</name>
    <name evidence="7" type="ORF">F3N42_09965</name>
</gene>
<reference evidence="7 8" key="1">
    <citation type="submission" date="2019-09" db="EMBL/GenBank/DDBJ databases">
        <title>Wenzhouxiangella sp. Genome sequencing and assembly.</title>
        <authorList>
            <person name="Zhang R."/>
        </authorList>
    </citation>
    <scope>NUCLEOTIDE SEQUENCE [LARGE SCALE GENOMIC DNA]</scope>
    <source>
        <strain evidence="7 8">W260</strain>
    </source>
</reference>
<evidence type="ECO:0000256" key="4">
    <source>
        <dbReference type="ARBA" id="ARBA00022679"/>
    </source>
</evidence>
<proteinExistence type="inferred from homology"/>
<feature type="binding site" evidence="6">
    <location>
        <position position="139"/>
    </location>
    <ligand>
        <name>S-adenosyl-L-methionine</name>
        <dbReference type="ChEBI" id="CHEBI:59789"/>
    </ligand>
</feature>
<keyword evidence="4 6" id="KW-0808">Transferase</keyword>
<comment type="caution">
    <text evidence="7">The sequence shown here is derived from an EMBL/GenBank/DDBJ whole genome shotgun (WGS) entry which is preliminary data.</text>
</comment>
<feature type="binding site" evidence="6">
    <location>
        <position position="223"/>
    </location>
    <ligand>
        <name>S-adenosyl-L-methionine</name>
        <dbReference type="ChEBI" id="CHEBI:59789"/>
    </ligand>
</feature>
<evidence type="ECO:0000256" key="6">
    <source>
        <dbReference type="HAMAP-Rule" id="MF_00735"/>
    </source>
</evidence>
<evidence type="ECO:0000256" key="1">
    <source>
        <dbReference type="ARBA" id="ARBA00009741"/>
    </source>
</evidence>
<comment type="similarity">
    <text evidence="1 6">Belongs to the methyltransferase superfamily. PrmA family.</text>
</comment>
<keyword evidence="3 6" id="KW-0489">Methyltransferase</keyword>
<dbReference type="PIRSF" id="PIRSF000401">
    <property type="entry name" value="RPL11_MTase"/>
    <property type="match status" value="1"/>
</dbReference>
<feature type="binding site" evidence="6">
    <location>
        <position position="160"/>
    </location>
    <ligand>
        <name>S-adenosyl-L-methionine</name>
        <dbReference type="ChEBI" id="CHEBI:59789"/>
    </ligand>
</feature>
<keyword evidence="8" id="KW-1185">Reference proteome</keyword>
<evidence type="ECO:0000256" key="5">
    <source>
        <dbReference type="ARBA" id="ARBA00022691"/>
    </source>
</evidence>
<comment type="catalytic activity">
    <reaction evidence="6">
        <text>L-lysyl-[protein] + 3 S-adenosyl-L-methionine = N(6),N(6),N(6)-trimethyl-L-lysyl-[protein] + 3 S-adenosyl-L-homocysteine + 3 H(+)</text>
        <dbReference type="Rhea" id="RHEA:54192"/>
        <dbReference type="Rhea" id="RHEA-COMP:9752"/>
        <dbReference type="Rhea" id="RHEA-COMP:13826"/>
        <dbReference type="ChEBI" id="CHEBI:15378"/>
        <dbReference type="ChEBI" id="CHEBI:29969"/>
        <dbReference type="ChEBI" id="CHEBI:57856"/>
        <dbReference type="ChEBI" id="CHEBI:59789"/>
        <dbReference type="ChEBI" id="CHEBI:61961"/>
    </reaction>
</comment>
<keyword evidence="5 6" id="KW-0949">S-adenosyl-L-methionine</keyword>
<protein>
    <recommendedName>
        <fullName evidence="6">Ribosomal protein L11 methyltransferase</fullName>
        <shortName evidence="6">L11 Mtase</shortName>
        <ecNumber evidence="6">2.1.1.-</ecNumber>
    </recommendedName>
</protein>
<evidence type="ECO:0000313" key="7">
    <source>
        <dbReference type="EMBL" id="KAA9131704.1"/>
    </source>
</evidence>
<name>A0A5N0TB94_9GAMM</name>
<accession>A0A5N0TB94</accession>
<dbReference type="Gene3D" id="3.40.50.150">
    <property type="entry name" value="Vaccinia Virus protein VP39"/>
    <property type="match status" value="1"/>
</dbReference>
<dbReference type="GO" id="GO:0005840">
    <property type="term" value="C:ribosome"/>
    <property type="evidence" value="ECO:0007669"/>
    <property type="project" value="UniProtKB-KW"/>
</dbReference>
<keyword evidence="7" id="KW-0687">Ribonucleoprotein</keyword>
<dbReference type="InterPro" id="IPR029063">
    <property type="entry name" value="SAM-dependent_MTases_sf"/>
</dbReference>
<keyword evidence="7" id="KW-0689">Ribosomal protein</keyword>
<dbReference type="NCBIfam" id="TIGR00406">
    <property type="entry name" value="prmA"/>
    <property type="match status" value="1"/>
</dbReference>
<evidence type="ECO:0000256" key="2">
    <source>
        <dbReference type="ARBA" id="ARBA00022490"/>
    </source>
</evidence>
<dbReference type="CDD" id="cd02440">
    <property type="entry name" value="AdoMet_MTases"/>
    <property type="match status" value="1"/>
</dbReference>
<dbReference type="GO" id="GO:0005829">
    <property type="term" value="C:cytosol"/>
    <property type="evidence" value="ECO:0007669"/>
    <property type="project" value="TreeGrafter"/>
</dbReference>
<dbReference type="PANTHER" id="PTHR43648:SF1">
    <property type="entry name" value="ELECTRON TRANSFER FLAVOPROTEIN BETA SUBUNIT LYSINE METHYLTRANSFERASE"/>
    <property type="match status" value="1"/>
</dbReference>
<dbReference type="InterPro" id="IPR004498">
    <property type="entry name" value="Ribosomal_PrmA_MeTrfase"/>
</dbReference>
<dbReference type="Proteomes" id="UP000325372">
    <property type="component" value="Unassembled WGS sequence"/>
</dbReference>
<dbReference type="AlphaFoldDB" id="A0A5N0TB94"/>
<dbReference type="HAMAP" id="MF_00735">
    <property type="entry name" value="Methyltr_PrmA"/>
    <property type="match status" value="1"/>
</dbReference>
<comment type="function">
    <text evidence="6">Methylates ribosomal protein L11.</text>
</comment>
<dbReference type="SUPFAM" id="SSF53335">
    <property type="entry name" value="S-adenosyl-L-methionine-dependent methyltransferases"/>
    <property type="match status" value="1"/>
</dbReference>
<evidence type="ECO:0000256" key="3">
    <source>
        <dbReference type="ARBA" id="ARBA00022603"/>
    </source>
</evidence>
<dbReference type="GO" id="GO:0016279">
    <property type="term" value="F:protein-lysine N-methyltransferase activity"/>
    <property type="evidence" value="ECO:0007669"/>
    <property type="project" value="TreeGrafter"/>
</dbReference>
<dbReference type="GO" id="GO:0032259">
    <property type="term" value="P:methylation"/>
    <property type="evidence" value="ECO:0007669"/>
    <property type="project" value="UniProtKB-KW"/>
</dbReference>